<dbReference type="NCBIfam" id="TIGR00566">
    <property type="entry name" value="trpG_papA"/>
    <property type="match status" value="1"/>
</dbReference>
<organism evidence="6 7">
    <name type="scientific">Colwellia chukchiensis</name>
    <dbReference type="NCBI Taxonomy" id="641665"/>
    <lineage>
        <taxon>Bacteria</taxon>
        <taxon>Pseudomonadati</taxon>
        <taxon>Pseudomonadota</taxon>
        <taxon>Gammaproteobacteria</taxon>
        <taxon>Alteromonadales</taxon>
        <taxon>Colwelliaceae</taxon>
        <taxon>Colwellia</taxon>
    </lineage>
</organism>
<feature type="domain" description="Glutamine amidotransferase" evidence="5">
    <location>
        <begin position="11"/>
        <end position="206"/>
    </location>
</feature>
<evidence type="ECO:0000256" key="1">
    <source>
        <dbReference type="ARBA" id="ARBA00012266"/>
    </source>
</evidence>
<proteinExistence type="predicted"/>
<dbReference type="InterPro" id="IPR050472">
    <property type="entry name" value="Anth_synth/Amidotransfase"/>
</dbReference>
<accession>A0A1H7R1A7</accession>
<dbReference type="PANTHER" id="PTHR43418">
    <property type="entry name" value="MULTIFUNCTIONAL TRYPTOPHAN BIOSYNTHESIS PROTEIN-RELATED"/>
    <property type="match status" value="1"/>
</dbReference>
<evidence type="ECO:0000256" key="4">
    <source>
        <dbReference type="ARBA" id="ARBA00047683"/>
    </source>
</evidence>
<dbReference type="GO" id="GO:0004048">
    <property type="term" value="F:anthranilate phosphoribosyltransferase activity"/>
    <property type="evidence" value="ECO:0007669"/>
    <property type="project" value="TreeGrafter"/>
</dbReference>
<protein>
    <recommendedName>
        <fullName evidence="1">anthranilate synthase</fullName>
        <ecNumber evidence="1">4.1.3.27</ecNumber>
    </recommendedName>
</protein>
<evidence type="ECO:0000256" key="2">
    <source>
        <dbReference type="ARBA" id="ARBA00022962"/>
    </source>
</evidence>
<dbReference type="Pfam" id="PF00117">
    <property type="entry name" value="GATase"/>
    <property type="match status" value="1"/>
</dbReference>
<dbReference type="Gene3D" id="3.40.50.880">
    <property type="match status" value="1"/>
</dbReference>
<keyword evidence="2" id="KW-0315">Glutamine amidotransferase</keyword>
<evidence type="ECO:0000259" key="5">
    <source>
        <dbReference type="Pfam" id="PF00117"/>
    </source>
</evidence>
<dbReference type="InterPro" id="IPR029062">
    <property type="entry name" value="Class_I_gatase-like"/>
</dbReference>
<evidence type="ECO:0000313" key="6">
    <source>
        <dbReference type="EMBL" id="SEL54030.1"/>
    </source>
</evidence>
<dbReference type="PRINTS" id="PR00097">
    <property type="entry name" value="ANTSNTHASEII"/>
</dbReference>
<dbReference type="EMBL" id="FOBI01000013">
    <property type="protein sequence ID" value="SEL54030.1"/>
    <property type="molecule type" value="Genomic_DNA"/>
</dbReference>
<dbReference type="CDD" id="cd01743">
    <property type="entry name" value="GATase1_Anthranilate_Synthase"/>
    <property type="match status" value="1"/>
</dbReference>
<dbReference type="Proteomes" id="UP000199297">
    <property type="component" value="Unassembled WGS sequence"/>
</dbReference>
<name>A0A1H7R1A7_9GAMM</name>
<dbReference type="EC" id="4.1.3.27" evidence="1"/>
<dbReference type="GO" id="GO:0004049">
    <property type="term" value="F:anthranilate synthase activity"/>
    <property type="evidence" value="ECO:0007669"/>
    <property type="project" value="UniProtKB-EC"/>
</dbReference>
<dbReference type="STRING" id="641665.GCA_002104455_01178"/>
<dbReference type="GO" id="GO:0002047">
    <property type="term" value="P:phenazine biosynthetic process"/>
    <property type="evidence" value="ECO:0007669"/>
    <property type="project" value="TreeGrafter"/>
</dbReference>
<dbReference type="InterPro" id="IPR017926">
    <property type="entry name" value="GATASE"/>
</dbReference>
<dbReference type="SUPFAM" id="SSF52317">
    <property type="entry name" value="Class I glutamine amidotransferase-like"/>
    <property type="match status" value="1"/>
</dbReference>
<keyword evidence="7" id="KW-1185">Reference proteome</keyword>
<dbReference type="PRINTS" id="PR00099">
    <property type="entry name" value="CPSGATASE"/>
</dbReference>
<dbReference type="GO" id="GO:0005829">
    <property type="term" value="C:cytosol"/>
    <property type="evidence" value="ECO:0007669"/>
    <property type="project" value="TreeGrafter"/>
</dbReference>
<dbReference type="PANTHER" id="PTHR43418:SF2">
    <property type="entry name" value="BIFUNCTIONAL PROTEIN TRPGD"/>
    <property type="match status" value="1"/>
</dbReference>
<evidence type="ECO:0000256" key="3">
    <source>
        <dbReference type="ARBA" id="ARBA00023239"/>
    </source>
</evidence>
<dbReference type="GO" id="GO:0000162">
    <property type="term" value="P:L-tryptophan biosynthetic process"/>
    <property type="evidence" value="ECO:0007669"/>
    <property type="project" value="TreeGrafter"/>
</dbReference>
<reference evidence="7" key="1">
    <citation type="submission" date="2016-10" db="EMBL/GenBank/DDBJ databases">
        <authorList>
            <person name="Varghese N."/>
            <person name="Submissions S."/>
        </authorList>
    </citation>
    <scope>NUCLEOTIDE SEQUENCE [LARGE SCALE GENOMIC DNA]</scope>
    <source>
        <strain evidence="7">CGMCC 1.9127</strain>
    </source>
</reference>
<dbReference type="PROSITE" id="PS51273">
    <property type="entry name" value="GATASE_TYPE_1"/>
    <property type="match status" value="1"/>
</dbReference>
<evidence type="ECO:0000313" key="7">
    <source>
        <dbReference type="Proteomes" id="UP000199297"/>
    </source>
</evidence>
<keyword evidence="3" id="KW-0456">Lyase</keyword>
<dbReference type="InterPro" id="IPR006221">
    <property type="entry name" value="TrpG/PapA_dom"/>
</dbReference>
<sequence length="224" mass="24197">MIAAKPLPEIVMLDNLDSFTYNLVDEFRCLGYQLTIYRHTLSAEFIYQTLMHKQQTNANGVILVLSPGPGEPSNAGCLMALIALCAGKLPILGICLGHQALIQHYGGVISRAPEVVHGKSSNVTHIQTGAFKGIANPLPVARYHSLVASTVPAQLTITAQVSFQTEQQTYILPMAVEHSADAAIGFQFHPESILTTYGSNLLAQSLSHLSNLAQQGTDHDNHKN</sequence>
<dbReference type="PRINTS" id="PR00096">
    <property type="entry name" value="GATASE"/>
</dbReference>
<dbReference type="FunFam" id="3.40.50.880:FF:000003">
    <property type="entry name" value="Anthranilate synthase component II"/>
    <property type="match status" value="1"/>
</dbReference>
<comment type="catalytic activity">
    <reaction evidence="4">
        <text>chorismate + L-glutamine = anthranilate + pyruvate + L-glutamate + H(+)</text>
        <dbReference type="Rhea" id="RHEA:21732"/>
        <dbReference type="ChEBI" id="CHEBI:15361"/>
        <dbReference type="ChEBI" id="CHEBI:15378"/>
        <dbReference type="ChEBI" id="CHEBI:16567"/>
        <dbReference type="ChEBI" id="CHEBI:29748"/>
        <dbReference type="ChEBI" id="CHEBI:29985"/>
        <dbReference type="ChEBI" id="CHEBI:58359"/>
        <dbReference type="EC" id="4.1.3.27"/>
    </reaction>
</comment>
<dbReference type="RefSeq" id="WP_085285554.1">
    <property type="nucleotide sequence ID" value="NZ_FOBI01000013.1"/>
</dbReference>
<gene>
    <name evidence="6" type="ORF">SAMN05216262_11344</name>
</gene>
<dbReference type="AlphaFoldDB" id="A0A1H7R1A7"/>
<dbReference type="OrthoDB" id="9786812at2"/>